<feature type="transmembrane region" description="Helical" evidence="1">
    <location>
        <begin position="6"/>
        <end position="23"/>
    </location>
</feature>
<evidence type="ECO:0000256" key="1">
    <source>
        <dbReference type="SAM" id="Phobius"/>
    </source>
</evidence>
<accession>A0A0N4VWF4</accession>
<proteinExistence type="predicted"/>
<protein>
    <submittedName>
        <fullName evidence="2">Anoctamin</fullName>
    </submittedName>
</protein>
<dbReference type="WBParaSite" id="HPLM_0000162401-mRNA-1">
    <property type="protein sequence ID" value="HPLM_0000162401-mRNA-1"/>
    <property type="gene ID" value="HPLM_0000162401"/>
</dbReference>
<dbReference type="InterPro" id="IPR019426">
    <property type="entry name" value="7TM_GPCR_serpentine_rcpt_Srv"/>
</dbReference>
<keyword evidence="1" id="KW-0472">Membrane</keyword>
<name>A0A0N4VWF4_HAEPC</name>
<keyword evidence="1" id="KW-1133">Transmembrane helix</keyword>
<organism evidence="2">
    <name type="scientific">Haemonchus placei</name>
    <name type="common">Barber's pole worm</name>
    <dbReference type="NCBI Taxonomy" id="6290"/>
    <lineage>
        <taxon>Eukaryota</taxon>
        <taxon>Metazoa</taxon>
        <taxon>Ecdysozoa</taxon>
        <taxon>Nematoda</taxon>
        <taxon>Chromadorea</taxon>
        <taxon>Rhabditida</taxon>
        <taxon>Rhabditina</taxon>
        <taxon>Rhabditomorpha</taxon>
        <taxon>Strongyloidea</taxon>
        <taxon>Trichostrongylidae</taxon>
        <taxon>Haemonchus</taxon>
    </lineage>
</organism>
<dbReference type="AlphaFoldDB" id="A0A0N4VWF4"/>
<reference evidence="2" key="1">
    <citation type="submission" date="2017-02" db="UniProtKB">
        <authorList>
            <consortium name="WormBaseParasite"/>
        </authorList>
    </citation>
    <scope>IDENTIFICATION</scope>
</reference>
<keyword evidence="1" id="KW-0812">Transmembrane</keyword>
<sequence length="55" mass="6066">LQLIHPIVSGFLSFVVPWTLLFFNKEVAALLKKVFEAAVPVRAQLPSASWTTGVK</sequence>
<dbReference type="Pfam" id="PF10323">
    <property type="entry name" value="7TM_GPCR_Srv"/>
    <property type="match status" value="1"/>
</dbReference>
<evidence type="ECO:0000313" key="2">
    <source>
        <dbReference type="WBParaSite" id="HPLM_0000162401-mRNA-1"/>
    </source>
</evidence>